<evidence type="ECO:0000256" key="3">
    <source>
        <dbReference type="ARBA" id="ARBA00012217"/>
    </source>
</evidence>
<evidence type="ECO:0000256" key="2">
    <source>
        <dbReference type="ARBA" id="ARBA00010190"/>
    </source>
</evidence>
<organism evidence="10">
    <name type="scientific">marine sediment metagenome</name>
    <dbReference type="NCBI Taxonomy" id="412755"/>
    <lineage>
        <taxon>unclassified sequences</taxon>
        <taxon>metagenomes</taxon>
        <taxon>ecological metagenomes</taxon>
    </lineage>
</organism>
<dbReference type="PROSITE" id="PS01058">
    <property type="entry name" value="SAICAR_SYNTHETASE_2"/>
    <property type="match status" value="1"/>
</dbReference>
<gene>
    <name evidence="10" type="ORF">LCGC14_0853500</name>
</gene>
<dbReference type="FunFam" id="3.30.470.20:FF:000006">
    <property type="entry name" value="Phosphoribosylaminoimidazole-succinocarboxamide synthase"/>
    <property type="match status" value="1"/>
</dbReference>
<dbReference type="EC" id="6.3.2.6" evidence="3"/>
<evidence type="ECO:0000256" key="6">
    <source>
        <dbReference type="ARBA" id="ARBA00022755"/>
    </source>
</evidence>
<dbReference type="GO" id="GO:0005524">
    <property type="term" value="F:ATP binding"/>
    <property type="evidence" value="ECO:0007669"/>
    <property type="project" value="UniProtKB-KW"/>
</dbReference>
<dbReference type="InterPro" id="IPR028923">
    <property type="entry name" value="SAICAR_synt/ADE2_N"/>
</dbReference>
<evidence type="ECO:0000313" key="10">
    <source>
        <dbReference type="EMBL" id="KKN28517.1"/>
    </source>
</evidence>
<dbReference type="PANTHER" id="PTHR43599">
    <property type="entry name" value="MULTIFUNCTIONAL PROTEIN ADE2"/>
    <property type="match status" value="1"/>
</dbReference>
<accession>A0A0F9PUT5</accession>
<dbReference type="Gene3D" id="3.30.470.20">
    <property type="entry name" value="ATP-grasp fold, B domain"/>
    <property type="match status" value="1"/>
</dbReference>
<dbReference type="AlphaFoldDB" id="A0A0F9PUT5"/>
<dbReference type="PANTHER" id="PTHR43599:SF3">
    <property type="entry name" value="SI:DKEY-6E2.2"/>
    <property type="match status" value="1"/>
</dbReference>
<proteinExistence type="inferred from homology"/>
<dbReference type="UniPathway" id="UPA00074">
    <property type="reaction ID" value="UER00131"/>
</dbReference>
<dbReference type="Gene3D" id="3.30.200.20">
    <property type="entry name" value="Phosphorylase Kinase, domain 1"/>
    <property type="match status" value="1"/>
</dbReference>
<keyword evidence="6" id="KW-0658">Purine biosynthesis</keyword>
<dbReference type="InterPro" id="IPR050089">
    <property type="entry name" value="SAICAR_synthetase"/>
</dbReference>
<keyword evidence="7" id="KW-0067">ATP-binding</keyword>
<evidence type="ECO:0000256" key="1">
    <source>
        <dbReference type="ARBA" id="ARBA00004672"/>
    </source>
</evidence>
<dbReference type="GO" id="GO:0006189">
    <property type="term" value="P:'de novo' IMP biosynthetic process"/>
    <property type="evidence" value="ECO:0007669"/>
    <property type="project" value="UniProtKB-UniPathway"/>
</dbReference>
<comment type="similarity">
    <text evidence="2">Belongs to the SAICAR synthetase family.</text>
</comment>
<dbReference type="HAMAP" id="MF_00137">
    <property type="entry name" value="SAICAR_synth"/>
    <property type="match status" value="1"/>
</dbReference>
<dbReference type="Pfam" id="PF01259">
    <property type="entry name" value="SAICAR_synt"/>
    <property type="match status" value="1"/>
</dbReference>
<dbReference type="PROSITE" id="PS01057">
    <property type="entry name" value="SAICAR_SYNTHETASE_1"/>
    <property type="match status" value="1"/>
</dbReference>
<dbReference type="InterPro" id="IPR001636">
    <property type="entry name" value="SAICAR_synth"/>
</dbReference>
<evidence type="ECO:0000256" key="4">
    <source>
        <dbReference type="ARBA" id="ARBA00022598"/>
    </source>
</evidence>
<dbReference type="SUPFAM" id="SSF56104">
    <property type="entry name" value="SAICAR synthase-like"/>
    <property type="match status" value="1"/>
</dbReference>
<dbReference type="GO" id="GO:0004639">
    <property type="term" value="F:phosphoribosylaminoimidazolesuccinocarboxamide synthase activity"/>
    <property type="evidence" value="ECO:0007669"/>
    <property type="project" value="UniProtKB-EC"/>
</dbReference>
<protein>
    <recommendedName>
        <fullName evidence="3">phosphoribosylaminoimidazolesuccinocarboxamide synthase</fullName>
        <ecNumber evidence="3">6.3.2.6</ecNumber>
    </recommendedName>
</protein>
<dbReference type="CDD" id="cd01415">
    <property type="entry name" value="SAICAR_synt_PurC"/>
    <property type="match status" value="1"/>
</dbReference>
<sequence>MEKIDKLYEGKAKIIYSTSDPDLVVHEFKNDATAFNAEKKGQIEDKGKVNAQVSASLFKMLAESGVENHFVELLDESTLLTKKVEIILIEVVVRNVAAGSIAKRLGYDEGTKLKQPVVEYYYKDDDLGDPLINEDHIKELGLCDEATLEKLRQMALKTNEALIPYMSAKGLRLIDFKLEFGKASNGDVLLADEISPDTCRFWDTETNEKMDKDRFRRDLGGVEESYKEVLKRITT</sequence>
<reference evidence="10" key="1">
    <citation type="journal article" date="2015" name="Nature">
        <title>Complex archaea that bridge the gap between prokaryotes and eukaryotes.</title>
        <authorList>
            <person name="Spang A."/>
            <person name="Saw J.H."/>
            <person name="Jorgensen S.L."/>
            <person name="Zaremba-Niedzwiedzka K."/>
            <person name="Martijn J."/>
            <person name="Lind A.E."/>
            <person name="van Eijk R."/>
            <person name="Schleper C."/>
            <person name="Guy L."/>
            <person name="Ettema T.J."/>
        </authorList>
    </citation>
    <scope>NUCLEOTIDE SEQUENCE</scope>
</reference>
<evidence type="ECO:0000259" key="9">
    <source>
        <dbReference type="Pfam" id="PF01259"/>
    </source>
</evidence>
<evidence type="ECO:0000256" key="8">
    <source>
        <dbReference type="ARBA" id="ARBA00048475"/>
    </source>
</evidence>
<dbReference type="InterPro" id="IPR018236">
    <property type="entry name" value="SAICAR_synthetase_CS"/>
</dbReference>
<feature type="domain" description="SAICAR synthetase/ADE2 N-terminal" evidence="9">
    <location>
        <begin position="6"/>
        <end position="232"/>
    </location>
</feature>
<comment type="caution">
    <text evidence="10">The sequence shown here is derived from an EMBL/GenBank/DDBJ whole genome shotgun (WGS) entry which is preliminary data.</text>
</comment>
<name>A0A0F9PUT5_9ZZZZ</name>
<comment type="catalytic activity">
    <reaction evidence="8">
        <text>5-amino-1-(5-phospho-D-ribosyl)imidazole-4-carboxylate + L-aspartate + ATP = (2S)-2-[5-amino-1-(5-phospho-beta-D-ribosyl)imidazole-4-carboxamido]succinate + ADP + phosphate + 2 H(+)</text>
        <dbReference type="Rhea" id="RHEA:22628"/>
        <dbReference type="ChEBI" id="CHEBI:15378"/>
        <dbReference type="ChEBI" id="CHEBI:29991"/>
        <dbReference type="ChEBI" id="CHEBI:30616"/>
        <dbReference type="ChEBI" id="CHEBI:43474"/>
        <dbReference type="ChEBI" id="CHEBI:58443"/>
        <dbReference type="ChEBI" id="CHEBI:77657"/>
        <dbReference type="ChEBI" id="CHEBI:456216"/>
        <dbReference type="EC" id="6.3.2.6"/>
    </reaction>
</comment>
<evidence type="ECO:0000256" key="5">
    <source>
        <dbReference type="ARBA" id="ARBA00022741"/>
    </source>
</evidence>
<dbReference type="NCBIfam" id="TIGR00081">
    <property type="entry name" value="purC"/>
    <property type="match status" value="1"/>
</dbReference>
<dbReference type="GO" id="GO:0009236">
    <property type="term" value="P:cobalamin biosynthetic process"/>
    <property type="evidence" value="ECO:0007669"/>
    <property type="project" value="InterPro"/>
</dbReference>
<dbReference type="InterPro" id="IPR033934">
    <property type="entry name" value="SAICAR_synt_PurC"/>
</dbReference>
<comment type="pathway">
    <text evidence="1">Purine metabolism; IMP biosynthesis via de novo pathway; 5-amino-1-(5-phospho-D-ribosyl)imidazole-4-carboxamide from 5-amino-1-(5-phospho-D-ribosyl)imidazole-4-carboxylate: step 1/2.</text>
</comment>
<evidence type="ECO:0000256" key="7">
    <source>
        <dbReference type="ARBA" id="ARBA00022840"/>
    </source>
</evidence>
<keyword evidence="5" id="KW-0547">Nucleotide-binding</keyword>
<dbReference type="EMBL" id="LAZR01002555">
    <property type="protein sequence ID" value="KKN28517.1"/>
    <property type="molecule type" value="Genomic_DNA"/>
</dbReference>
<keyword evidence="4" id="KW-0436">Ligase</keyword>